<keyword evidence="3" id="KW-1185">Reference proteome</keyword>
<feature type="transmembrane region" description="Helical" evidence="1">
    <location>
        <begin position="12"/>
        <end position="34"/>
    </location>
</feature>
<keyword evidence="1" id="KW-0812">Transmembrane</keyword>
<keyword evidence="1" id="KW-1133">Transmembrane helix</keyword>
<proteinExistence type="predicted"/>
<name>A0ABZ2KEB1_9BACT</name>
<reference evidence="2 3" key="1">
    <citation type="submission" date="2021-12" db="EMBL/GenBank/DDBJ databases">
        <title>Discovery of the Pendulisporaceae a myxobacterial family with distinct sporulation behavior and unique specialized metabolism.</title>
        <authorList>
            <person name="Garcia R."/>
            <person name="Popoff A."/>
            <person name="Bader C.D."/>
            <person name="Loehr J."/>
            <person name="Walesch S."/>
            <person name="Walt C."/>
            <person name="Boldt J."/>
            <person name="Bunk B."/>
            <person name="Haeckl F.J.F.P.J."/>
            <person name="Gunesch A.P."/>
            <person name="Birkelbach J."/>
            <person name="Nuebel U."/>
            <person name="Pietschmann T."/>
            <person name="Bach T."/>
            <person name="Mueller R."/>
        </authorList>
    </citation>
    <scope>NUCLEOTIDE SEQUENCE [LARGE SCALE GENOMIC DNA]</scope>
    <source>
        <strain evidence="2 3">MSr12523</strain>
    </source>
</reference>
<feature type="transmembrane region" description="Helical" evidence="1">
    <location>
        <begin position="286"/>
        <end position="304"/>
    </location>
</feature>
<sequence length="310" mass="33898">MMEPRTDAETELRRWAMSTCVLAMLLIGVIVIMASRSVVRCHATLEPLPEPDGWRTWPVAPQDGGYGISVAVRTWNSKPIRETTRLDDDEVCPRAGIVLDDTSLDFLTQYERHREEIQIREKNGVFVVSGDGHALVEPRKNADAKAAPPPMENFLAAFRRRADSRFAWTSTASLVVVIGIGIALVGILASALLARHKFIRGCRYHDANRFKQGTLDPSGVIRFADGSAPIHVAPSESGRDEVVLVQLTGEGRGDYRTAPSTGAASIVPGTAGYLARLAFERASGHLRGAFLWSAVVILLSLVVADRFRLD</sequence>
<evidence type="ECO:0000256" key="1">
    <source>
        <dbReference type="SAM" id="Phobius"/>
    </source>
</evidence>
<evidence type="ECO:0008006" key="4">
    <source>
        <dbReference type="Google" id="ProtNLM"/>
    </source>
</evidence>
<organism evidence="2 3">
    <name type="scientific">Pendulispora brunnea</name>
    <dbReference type="NCBI Taxonomy" id="2905690"/>
    <lineage>
        <taxon>Bacteria</taxon>
        <taxon>Pseudomonadati</taxon>
        <taxon>Myxococcota</taxon>
        <taxon>Myxococcia</taxon>
        <taxon>Myxococcales</taxon>
        <taxon>Sorangiineae</taxon>
        <taxon>Pendulisporaceae</taxon>
        <taxon>Pendulispora</taxon>
    </lineage>
</organism>
<gene>
    <name evidence="2" type="ORF">LZC95_09340</name>
</gene>
<keyword evidence="1" id="KW-0472">Membrane</keyword>
<accession>A0ABZ2KEB1</accession>
<evidence type="ECO:0000313" key="2">
    <source>
        <dbReference type="EMBL" id="WXA97037.1"/>
    </source>
</evidence>
<dbReference type="EMBL" id="CP089982">
    <property type="protein sequence ID" value="WXA97037.1"/>
    <property type="molecule type" value="Genomic_DNA"/>
</dbReference>
<dbReference type="Proteomes" id="UP001379533">
    <property type="component" value="Chromosome"/>
</dbReference>
<feature type="transmembrane region" description="Helical" evidence="1">
    <location>
        <begin position="166"/>
        <end position="194"/>
    </location>
</feature>
<evidence type="ECO:0000313" key="3">
    <source>
        <dbReference type="Proteomes" id="UP001379533"/>
    </source>
</evidence>
<protein>
    <recommendedName>
        <fullName evidence="4">RING-type E3 ubiquitin transferase</fullName>
    </recommendedName>
</protein>
<dbReference type="RefSeq" id="WP_394847653.1">
    <property type="nucleotide sequence ID" value="NZ_CP089982.1"/>
</dbReference>